<dbReference type="Proteomes" id="UP000321685">
    <property type="component" value="Unassembled WGS sequence"/>
</dbReference>
<evidence type="ECO:0000256" key="4">
    <source>
        <dbReference type="PROSITE-ProRule" id="PRU00679"/>
    </source>
</evidence>
<dbReference type="Gene3D" id="3.20.20.140">
    <property type="entry name" value="Metal-dependent hydrolases"/>
    <property type="match status" value="1"/>
</dbReference>
<comment type="similarity">
    <text evidence="4">Belongs to the metallo-dependent hydrolases superfamily. Phosphotriesterase family.</text>
</comment>
<evidence type="ECO:0000313" key="6">
    <source>
        <dbReference type="Proteomes" id="UP000321685"/>
    </source>
</evidence>
<organism evidence="5 6">
    <name type="scientific">Pseudonocardia sulfidoxydans NBRC 16205</name>
    <dbReference type="NCBI Taxonomy" id="1223511"/>
    <lineage>
        <taxon>Bacteria</taxon>
        <taxon>Bacillati</taxon>
        <taxon>Actinomycetota</taxon>
        <taxon>Actinomycetes</taxon>
        <taxon>Pseudonocardiales</taxon>
        <taxon>Pseudonocardiaceae</taxon>
        <taxon>Pseudonocardia</taxon>
    </lineage>
</organism>
<feature type="binding site" evidence="3">
    <location>
        <position position="170"/>
    </location>
    <ligand>
        <name>a divalent metal cation</name>
        <dbReference type="ChEBI" id="CHEBI:60240"/>
        <label>1</label>
    </ligand>
</feature>
<reference evidence="5 6" key="1">
    <citation type="submission" date="2019-07" db="EMBL/GenBank/DDBJ databases">
        <title>Whole genome shotgun sequence of Pseudonocardia sulfidoxydans NBRC 16205.</title>
        <authorList>
            <person name="Hosoyama A."/>
            <person name="Uohara A."/>
            <person name="Ohji S."/>
            <person name="Ichikawa N."/>
        </authorList>
    </citation>
    <scope>NUCLEOTIDE SEQUENCE [LARGE SCALE GENOMIC DNA]</scope>
    <source>
        <strain evidence="5 6">NBRC 16205</strain>
    </source>
</reference>
<dbReference type="GO" id="GO:0016788">
    <property type="term" value="F:hydrolase activity, acting on ester bonds"/>
    <property type="evidence" value="ECO:0007669"/>
    <property type="project" value="InterPro"/>
</dbReference>
<dbReference type="InterPro" id="IPR017947">
    <property type="entry name" value="AryldialkylPase_Zn-BS"/>
</dbReference>
<keyword evidence="1 3" id="KW-0479">Metal-binding</keyword>
<accession>A0A511DMM3</accession>
<feature type="binding site" evidence="3">
    <location>
        <position position="231"/>
    </location>
    <ligand>
        <name>a divalent metal cation</name>
        <dbReference type="ChEBI" id="CHEBI:60240"/>
        <label>2</label>
    </ligand>
</feature>
<dbReference type="InterPro" id="IPR032466">
    <property type="entry name" value="Metal_Hydrolase"/>
</dbReference>
<dbReference type="Pfam" id="PF02126">
    <property type="entry name" value="PTE"/>
    <property type="match status" value="1"/>
</dbReference>
<keyword evidence="6" id="KW-1185">Reference proteome</keyword>
<evidence type="ECO:0000256" key="2">
    <source>
        <dbReference type="ARBA" id="ARBA00022801"/>
    </source>
</evidence>
<evidence type="ECO:0000313" key="5">
    <source>
        <dbReference type="EMBL" id="GEL25044.1"/>
    </source>
</evidence>
<dbReference type="SUPFAM" id="SSF51556">
    <property type="entry name" value="Metallo-dependent hydrolases"/>
    <property type="match status" value="1"/>
</dbReference>
<protein>
    <submittedName>
        <fullName evidence="5">Aryldialkylphosphatase</fullName>
    </submittedName>
</protein>
<gene>
    <name evidence="5" type="ORF">PSU4_39980</name>
</gene>
<feature type="binding site" evidence="3">
    <location>
        <position position="170"/>
    </location>
    <ligand>
        <name>a divalent metal cation</name>
        <dbReference type="ChEBI" id="CHEBI:60240"/>
        <label>2</label>
    </ligand>
</feature>
<feature type="binding site" evidence="3">
    <location>
        <position position="34"/>
    </location>
    <ligand>
        <name>a divalent metal cation</name>
        <dbReference type="ChEBI" id="CHEBI:60240"/>
        <label>1</label>
    </ligand>
</feature>
<comment type="caution">
    <text evidence="5">The sequence shown here is derived from an EMBL/GenBank/DDBJ whole genome shotgun (WGS) entry which is preliminary data.</text>
</comment>
<dbReference type="InterPro" id="IPR001559">
    <property type="entry name" value="Phosphotriesterase"/>
</dbReference>
<evidence type="ECO:0000256" key="3">
    <source>
        <dbReference type="PIRSR" id="PIRSR601559-52"/>
    </source>
</evidence>
<dbReference type="OrthoDB" id="9795018at2"/>
<feature type="binding site" evidence="3">
    <location>
        <position position="32"/>
    </location>
    <ligand>
        <name>a divalent metal cation</name>
        <dbReference type="ChEBI" id="CHEBI:60240"/>
        <label>1</label>
    </ligand>
</feature>
<comment type="caution">
    <text evidence="4">Lacks conserved residue(s) required for the propagation of feature annotation.</text>
</comment>
<proteinExistence type="inferred from homology"/>
<dbReference type="PANTHER" id="PTHR10819:SF3">
    <property type="entry name" value="PHOSPHOTRIESTERASE-RELATED PROTEIN"/>
    <property type="match status" value="1"/>
</dbReference>
<dbReference type="PANTHER" id="PTHR10819">
    <property type="entry name" value="PHOSPHOTRIESTERASE-RELATED"/>
    <property type="match status" value="1"/>
</dbReference>
<dbReference type="GO" id="GO:0008270">
    <property type="term" value="F:zinc ion binding"/>
    <property type="evidence" value="ECO:0007669"/>
    <property type="project" value="InterPro"/>
</dbReference>
<dbReference type="PROSITE" id="PS01322">
    <property type="entry name" value="PHOSPHOTRIESTERASE_1"/>
    <property type="match status" value="1"/>
</dbReference>
<comment type="cofactor">
    <cofactor evidence="3">
        <name>a divalent metal cation</name>
        <dbReference type="ChEBI" id="CHEBI:60240"/>
    </cofactor>
    <text evidence="3">Binds 2 divalent metal cations per subunit.</text>
</comment>
<dbReference type="PROSITE" id="PS51347">
    <property type="entry name" value="PHOSPHOTRIESTERASE_2"/>
    <property type="match status" value="1"/>
</dbReference>
<dbReference type="RefSeq" id="WP_147110513.1">
    <property type="nucleotide sequence ID" value="NZ_BJVJ01000044.1"/>
</dbReference>
<evidence type="ECO:0000256" key="1">
    <source>
        <dbReference type="ARBA" id="ARBA00022723"/>
    </source>
</evidence>
<dbReference type="AlphaFoldDB" id="A0A511DMM3"/>
<keyword evidence="2" id="KW-0378">Hydrolase</keyword>
<name>A0A511DMM3_9PSEU</name>
<feature type="binding site" evidence="3">
    <location>
        <position position="202"/>
    </location>
    <ligand>
        <name>a divalent metal cation</name>
        <dbReference type="ChEBI" id="CHEBI:60240"/>
        <label>2</label>
    </ligand>
</feature>
<dbReference type="EMBL" id="BJVJ01000044">
    <property type="protein sequence ID" value="GEL25044.1"/>
    <property type="molecule type" value="Genomic_DNA"/>
</dbReference>
<sequence length="359" mass="39015">MTSPDPQPPLPGAAMTVCGPIDAADLGQTLMHEHLYADFGALAFDDQRVLGDELLTTSDLAEARWDPSAFVSNRRFTDIALVAEELGPLVAAGGRTVVDCTPRPFRNPAALAEISQRAGVHVVMGAGYYIQRHHPDGLADRSAESIADEMIADYADGADGSGIRPGIIGEIGTSATVSDTERRVLMASAWAQKETGLTLSIHLQPWAKQGHSVLDLLLAEGADPTRILLNHVSMDFDDETYQLSLLDRGPTLGFDLFGYDHSMHSHGKYPPSDHDLAMAVVRLGKMGFTDRVILSHDIAVLTRLRKFGGWGFAHVHEHIVPLLLHDGLTERDVEIMLTDNPQRLLTVRSDVRATVPQQA</sequence>
<feature type="binding site" evidence="3">
    <location>
        <position position="297"/>
    </location>
    <ligand>
        <name>a divalent metal cation</name>
        <dbReference type="ChEBI" id="CHEBI:60240"/>
        <label>1</label>
    </ligand>
</feature>